<keyword evidence="2" id="KW-0732">Signal</keyword>
<dbReference type="AlphaFoldDB" id="A0A8J4EVF2"/>
<keyword evidence="1" id="KW-0472">Membrane</keyword>
<reference evidence="3" key="1">
    <citation type="journal article" date="2021" name="Proc. Natl. Acad. Sci. U.S.A.">
        <title>Three genomes in the algal genus Volvox reveal the fate of a haploid sex-determining region after a transition to homothallism.</title>
        <authorList>
            <person name="Yamamoto K."/>
            <person name="Hamaji T."/>
            <person name="Kawai-Toyooka H."/>
            <person name="Matsuzaki R."/>
            <person name="Takahashi F."/>
            <person name="Nishimura Y."/>
            <person name="Kawachi M."/>
            <person name="Noguchi H."/>
            <person name="Minakuchi Y."/>
            <person name="Umen J.G."/>
            <person name="Toyoda A."/>
            <person name="Nozaki H."/>
        </authorList>
    </citation>
    <scope>NUCLEOTIDE SEQUENCE</scope>
    <source>
        <strain evidence="3">NIES-3780</strain>
    </source>
</reference>
<feature type="signal peptide" evidence="2">
    <location>
        <begin position="1"/>
        <end position="28"/>
    </location>
</feature>
<gene>
    <name evidence="3" type="ORF">Vafri_4618</name>
</gene>
<dbReference type="Proteomes" id="UP000747399">
    <property type="component" value="Unassembled WGS sequence"/>
</dbReference>
<evidence type="ECO:0000256" key="2">
    <source>
        <dbReference type="SAM" id="SignalP"/>
    </source>
</evidence>
<dbReference type="EMBL" id="BNCO01000005">
    <property type="protein sequence ID" value="GIL48340.1"/>
    <property type="molecule type" value="Genomic_DNA"/>
</dbReference>
<keyword evidence="1" id="KW-0812">Transmembrane</keyword>
<protein>
    <submittedName>
        <fullName evidence="3">Uncharacterized protein</fullName>
    </submittedName>
</protein>
<evidence type="ECO:0000256" key="1">
    <source>
        <dbReference type="SAM" id="Phobius"/>
    </source>
</evidence>
<organism evidence="3 4">
    <name type="scientific">Volvox africanus</name>
    <dbReference type="NCBI Taxonomy" id="51714"/>
    <lineage>
        <taxon>Eukaryota</taxon>
        <taxon>Viridiplantae</taxon>
        <taxon>Chlorophyta</taxon>
        <taxon>core chlorophytes</taxon>
        <taxon>Chlorophyceae</taxon>
        <taxon>CS clade</taxon>
        <taxon>Chlamydomonadales</taxon>
        <taxon>Volvocaceae</taxon>
        <taxon>Volvox</taxon>
    </lineage>
</organism>
<evidence type="ECO:0000313" key="4">
    <source>
        <dbReference type="Proteomes" id="UP000747399"/>
    </source>
</evidence>
<evidence type="ECO:0000313" key="3">
    <source>
        <dbReference type="EMBL" id="GIL48340.1"/>
    </source>
</evidence>
<feature type="transmembrane region" description="Helical" evidence="1">
    <location>
        <begin position="85"/>
        <end position="105"/>
    </location>
</feature>
<comment type="caution">
    <text evidence="3">The sequence shown here is derived from an EMBL/GenBank/DDBJ whole genome shotgun (WGS) entry which is preliminary data.</text>
</comment>
<keyword evidence="1" id="KW-1133">Transmembrane helix</keyword>
<proteinExistence type="predicted"/>
<keyword evidence="4" id="KW-1185">Reference proteome</keyword>
<feature type="chain" id="PRO_5035285859" evidence="2">
    <location>
        <begin position="29"/>
        <end position="250"/>
    </location>
</feature>
<accession>A0A8J4EVF2</accession>
<name>A0A8J4EVF2_9CHLO</name>
<sequence length="250" mass="26786">MAGRQGSKRAVGRRGLTALLTMLAAVAAYPAYGKESPCLGGNRSAAPFGTAHRHCHRLKVYMALSGATSGVMDRRMLEERFEGTWLTVSIVAGAVMFSAITLHFCRRYFKRSPQNQEAPPPPLSPPLSLRPPSVPLHECKYIITADGASSVHAIPNAVAISTSICATPDTPKLAHGISYAIPATRDQVSDTEEIQNWFCKKLQKQHPISAPAGTSLQIPLRRLDQPAVSVICCESTPCTDGGIKDQPTGA</sequence>